<sequence length="467" mass="46313">MSGSTSVPQIQFTDTGPVAPTEAAIVAGLGADFNAAFGGNLNLDPSTPQGQLITSIAAILGDNYNTQVALFNSVDPAFATGRMQDAIGRIYFLTRNPAEPTVLQVTCGGLPGVVIPVGSLVADTSGFLYSCTGAGVIGAGGTVALSFSARLTGPTAVPASVSIYRAIPGWNTAAVVSGVVGNAVEGTSAFEARRQATVAANGAGFLPAIAGAVAIVPGVLDFYATENSTGFAATIGGVTVAANSIFVCVAGGASADIAQAIWTKKNPGCGYTGSTSVNVYDSNSGYSAPLPSYVVKYQVPTAKATCFAVRIANSASVPANVTALVAGVILAAFNGQDGGDRARIGSEIFASRFYAGVAQLGPWARIVSLLVGSQASPTASFTGALAGTVLTVSSVTGTIAIGHFVFGVGVAHGTVITGGSGATWAVSVSQTVTSVAMVSVAAANNDVTLNIDQIPTLATADVTVALV</sequence>
<evidence type="ECO:0000313" key="2">
    <source>
        <dbReference type="EMBL" id="CAB4182906.1"/>
    </source>
</evidence>
<dbReference type="EMBL" id="LR797392">
    <property type="protein sequence ID" value="CAB4212829.1"/>
    <property type="molecule type" value="Genomic_DNA"/>
</dbReference>
<name>A0A6J5QK85_9CAUD</name>
<proteinExistence type="predicted"/>
<protein>
    <submittedName>
        <fullName evidence="2">Baseplate protein J-like</fullName>
    </submittedName>
</protein>
<evidence type="ECO:0000313" key="3">
    <source>
        <dbReference type="EMBL" id="CAB4212829.1"/>
    </source>
</evidence>
<accession>A0A6J5QK85</accession>
<gene>
    <name evidence="2" type="ORF">UFOVP1081_27</name>
    <name evidence="3" type="ORF">UFOVP1433_27</name>
    <name evidence="1" type="ORF">UFOVP553_27</name>
</gene>
<reference evidence="2" key="1">
    <citation type="submission" date="2020-05" db="EMBL/GenBank/DDBJ databases">
        <authorList>
            <person name="Chiriac C."/>
            <person name="Salcher M."/>
            <person name="Ghai R."/>
            <person name="Kavagutti S V."/>
        </authorList>
    </citation>
    <scope>NUCLEOTIDE SEQUENCE</scope>
</reference>
<evidence type="ECO:0000313" key="1">
    <source>
        <dbReference type="EMBL" id="CAB4149753.1"/>
    </source>
</evidence>
<dbReference type="EMBL" id="LR796529">
    <property type="protein sequence ID" value="CAB4149753.1"/>
    <property type="molecule type" value="Genomic_DNA"/>
</dbReference>
<organism evidence="2">
    <name type="scientific">uncultured Caudovirales phage</name>
    <dbReference type="NCBI Taxonomy" id="2100421"/>
    <lineage>
        <taxon>Viruses</taxon>
        <taxon>Duplodnaviria</taxon>
        <taxon>Heunggongvirae</taxon>
        <taxon>Uroviricota</taxon>
        <taxon>Caudoviricetes</taxon>
        <taxon>Peduoviridae</taxon>
        <taxon>Maltschvirus</taxon>
        <taxon>Maltschvirus maltsch</taxon>
    </lineage>
</organism>
<dbReference type="EMBL" id="LR797038">
    <property type="protein sequence ID" value="CAB4182906.1"/>
    <property type="molecule type" value="Genomic_DNA"/>
</dbReference>